<organism evidence="2 3">
    <name type="scientific">Salipiger pallidus</name>
    <dbReference type="NCBI Taxonomy" id="1775170"/>
    <lineage>
        <taxon>Bacteria</taxon>
        <taxon>Pseudomonadati</taxon>
        <taxon>Pseudomonadota</taxon>
        <taxon>Alphaproteobacteria</taxon>
        <taxon>Rhodobacterales</taxon>
        <taxon>Roseobacteraceae</taxon>
        <taxon>Salipiger</taxon>
    </lineage>
</organism>
<sequence>MKALTLAALLLAAPFAASAETLTLAAPLAGGTVHTDTVDMSVYWTAAGDSASEVVATYVAAGNPAEPQVMRMRLEDGDSVVFGLPGHTGDSRNFARKSGAVTVTAAPLKSQLAMN</sequence>
<feature type="chain" id="PRO_5035202963" evidence="1">
    <location>
        <begin position="20"/>
        <end position="115"/>
    </location>
</feature>
<dbReference type="AlphaFoldDB" id="A0A8J2ZH84"/>
<evidence type="ECO:0000313" key="3">
    <source>
        <dbReference type="Proteomes" id="UP000617145"/>
    </source>
</evidence>
<name>A0A8J2ZH84_9RHOB</name>
<reference evidence="2" key="2">
    <citation type="submission" date="2020-09" db="EMBL/GenBank/DDBJ databases">
        <authorList>
            <person name="Sun Q."/>
            <person name="Zhou Y."/>
        </authorList>
    </citation>
    <scope>NUCLEOTIDE SEQUENCE</scope>
    <source>
        <strain evidence="2">CGMCC 1.15762</strain>
    </source>
</reference>
<comment type="caution">
    <text evidence="2">The sequence shown here is derived from an EMBL/GenBank/DDBJ whole genome shotgun (WGS) entry which is preliminary data.</text>
</comment>
<reference evidence="2" key="1">
    <citation type="journal article" date="2014" name="Int. J. Syst. Evol. Microbiol.">
        <title>Complete genome sequence of Corynebacterium casei LMG S-19264T (=DSM 44701T), isolated from a smear-ripened cheese.</title>
        <authorList>
            <consortium name="US DOE Joint Genome Institute (JGI-PGF)"/>
            <person name="Walter F."/>
            <person name="Albersmeier A."/>
            <person name="Kalinowski J."/>
            <person name="Ruckert C."/>
        </authorList>
    </citation>
    <scope>NUCLEOTIDE SEQUENCE</scope>
    <source>
        <strain evidence="2">CGMCC 1.15762</strain>
    </source>
</reference>
<protein>
    <submittedName>
        <fullName evidence="2">Uncharacterized protein</fullName>
    </submittedName>
</protein>
<proteinExistence type="predicted"/>
<gene>
    <name evidence="2" type="ORF">GCM10011415_08200</name>
</gene>
<dbReference type="EMBL" id="BMJV01000001">
    <property type="protein sequence ID" value="GGG64054.1"/>
    <property type="molecule type" value="Genomic_DNA"/>
</dbReference>
<evidence type="ECO:0000256" key="1">
    <source>
        <dbReference type="SAM" id="SignalP"/>
    </source>
</evidence>
<evidence type="ECO:0000313" key="2">
    <source>
        <dbReference type="EMBL" id="GGG64054.1"/>
    </source>
</evidence>
<accession>A0A8J2ZH84</accession>
<dbReference type="Proteomes" id="UP000617145">
    <property type="component" value="Unassembled WGS sequence"/>
</dbReference>
<dbReference type="RefSeq" id="WP_188788917.1">
    <property type="nucleotide sequence ID" value="NZ_BMJV01000001.1"/>
</dbReference>
<feature type="signal peptide" evidence="1">
    <location>
        <begin position="1"/>
        <end position="19"/>
    </location>
</feature>
<keyword evidence="3" id="KW-1185">Reference proteome</keyword>
<keyword evidence="1" id="KW-0732">Signal</keyword>